<sequence>MSFCFQGVNAIFKIVLSALDFIDFLLKATDFLTIDFLFGFSFFLSK</sequence>
<evidence type="ECO:0000313" key="1">
    <source>
        <dbReference type="EMBL" id="EDM29136.1"/>
    </source>
</evidence>
<evidence type="ECO:0000313" key="2">
    <source>
        <dbReference type="Proteomes" id="UP000004947"/>
    </source>
</evidence>
<protein>
    <submittedName>
        <fullName evidence="1">Uncharacterized protein</fullName>
    </submittedName>
</protein>
<name>A6DHQ3_9BACT</name>
<accession>A6DHQ3</accession>
<dbReference type="AlphaFoldDB" id="A6DHQ3"/>
<comment type="caution">
    <text evidence="1">The sequence shown here is derived from an EMBL/GenBank/DDBJ whole genome shotgun (WGS) entry which is preliminary data.</text>
</comment>
<dbReference type="EMBL" id="ABCK01000003">
    <property type="protein sequence ID" value="EDM29136.1"/>
    <property type="molecule type" value="Genomic_DNA"/>
</dbReference>
<reference evidence="1 2" key="1">
    <citation type="journal article" date="2010" name="J. Bacteriol.">
        <title>Genome sequence of Lentisphaera araneosa HTCC2155T, the type species of the order Lentisphaerales in the phylum Lentisphaerae.</title>
        <authorList>
            <person name="Thrash J.C."/>
            <person name="Cho J.C."/>
            <person name="Vergin K.L."/>
            <person name="Morris R.M."/>
            <person name="Giovannoni S.J."/>
        </authorList>
    </citation>
    <scope>NUCLEOTIDE SEQUENCE [LARGE SCALE GENOMIC DNA]</scope>
    <source>
        <strain evidence="1 2">HTCC2155</strain>
    </source>
</reference>
<organism evidence="1 2">
    <name type="scientific">Lentisphaera araneosa HTCC2155</name>
    <dbReference type="NCBI Taxonomy" id="313628"/>
    <lineage>
        <taxon>Bacteria</taxon>
        <taxon>Pseudomonadati</taxon>
        <taxon>Lentisphaerota</taxon>
        <taxon>Lentisphaeria</taxon>
        <taxon>Lentisphaerales</taxon>
        <taxon>Lentisphaeraceae</taxon>
        <taxon>Lentisphaera</taxon>
    </lineage>
</organism>
<gene>
    <name evidence="1" type="ORF">LNTAR_15007</name>
</gene>
<dbReference type="Proteomes" id="UP000004947">
    <property type="component" value="Unassembled WGS sequence"/>
</dbReference>
<proteinExistence type="predicted"/>
<keyword evidence="2" id="KW-1185">Reference proteome</keyword>